<protein>
    <submittedName>
        <fullName evidence="1">Uncharacterized protein</fullName>
    </submittedName>
</protein>
<proteinExistence type="predicted"/>
<accession>A0A7S1YWN4</accession>
<dbReference type="EMBL" id="HBGO01002674">
    <property type="protein sequence ID" value="CAD9321639.1"/>
    <property type="molecule type" value="Transcribed_RNA"/>
</dbReference>
<evidence type="ECO:0000313" key="1">
    <source>
        <dbReference type="EMBL" id="CAD9321639.1"/>
    </source>
</evidence>
<reference evidence="1" key="1">
    <citation type="submission" date="2021-01" db="EMBL/GenBank/DDBJ databases">
        <authorList>
            <person name="Corre E."/>
            <person name="Pelletier E."/>
            <person name="Niang G."/>
            <person name="Scheremetjew M."/>
            <person name="Finn R."/>
            <person name="Kale V."/>
            <person name="Holt S."/>
            <person name="Cochrane G."/>
            <person name="Meng A."/>
            <person name="Brown T."/>
            <person name="Cohen L."/>
        </authorList>
    </citation>
    <scope>NUCLEOTIDE SEQUENCE</scope>
    <source>
        <strain evidence="1">Grunow 1884</strain>
    </source>
</reference>
<dbReference type="AlphaFoldDB" id="A0A7S1YWN4"/>
<gene>
    <name evidence="1" type="ORF">OSIN01602_LOCUS1511</name>
</gene>
<sequence length="172" mass="19770">MLSAARTAATKTSLLRHRAARASHDAASRAFATHVSGKYESGRLYPVYVHPLSQVVLEHLQTARGDWVSRKGLDRGLTINYDGTFTINFRSEYGDDDVSNDAGRIWTSYDAEKKQHWLTVYKDTLLGRYPLKVCKDSSWHTEKYMVQETVDRMIERISEVDRKKEQVCSRLQ</sequence>
<organism evidence="1">
    <name type="scientific">Trieres chinensis</name>
    <name type="common">Marine centric diatom</name>
    <name type="synonym">Odontella sinensis</name>
    <dbReference type="NCBI Taxonomy" id="1514140"/>
    <lineage>
        <taxon>Eukaryota</taxon>
        <taxon>Sar</taxon>
        <taxon>Stramenopiles</taxon>
        <taxon>Ochrophyta</taxon>
        <taxon>Bacillariophyta</taxon>
        <taxon>Mediophyceae</taxon>
        <taxon>Biddulphiophycidae</taxon>
        <taxon>Eupodiscales</taxon>
        <taxon>Parodontellaceae</taxon>
        <taxon>Trieres</taxon>
    </lineage>
</organism>
<name>A0A7S1YWN4_TRICV</name>